<dbReference type="PANTHER" id="PTHR45674:SF13">
    <property type="entry name" value="DNA LIGASE-RELATED"/>
    <property type="match status" value="1"/>
</dbReference>
<dbReference type="Pfam" id="PF04679">
    <property type="entry name" value="DNA_ligase_A_C"/>
    <property type="match status" value="1"/>
</dbReference>
<dbReference type="RefSeq" id="WP_231004966.1">
    <property type="nucleotide sequence ID" value="NZ_JAJNEC010000005.1"/>
</dbReference>
<dbReference type="SUPFAM" id="SSF117018">
    <property type="entry name" value="ATP-dependent DNA ligase DNA-binding domain"/>
    <property type="match status" value="1"/>
</dbReference>
<proteinExistence type="predicted"/>
<dbReference type="InterPro" id="IPR012340">
    <property type="entry name" value="NA-bd_OB-fold"/>
</dbReference>
<keyword evidence="9" id="KW-0233">DNA recombination</keyword>
<keyword evidence="5" id="KW-0479">Metal-binding</keyword>
<dbReference type="InterPro" id="IPR012310">
    <property type="entry name" value="DNA_ligase_ATP-dep_cent"/>
</dbReference>
<evidence type="ECO:0000256" key="6">
    <source>
        <dbReference type="ARBA" id="ARBA00022741"/>
    </source>
</evidence>
<dbReference type="NCBIfam" id="NF006701">
    <property type="entry name" value="PRK09247.1"/>
    <property type="match status" value="1"/>
</dbReference>
<dbReference type="Gene3D" id="3.30.470.30">
    <property type="entry name" value="DNA ligase/mRNA capping enzyme"/>
    <property type="match status" value="1"/>
</dbReference>
<comment type="catalytic activity">
    <reaction evidence="12">
        <text>ATP + (deoxyribonucleotide)n-3'-hydroxyl + 5'-phospho-(deoxyribonucleotide)m = (deoxyribonucleotide)n+m + AMP + diphosphate.</text>
        <dbReference type="EC" id="6.5.1.1"/>
    </reaction>
</comment>
<dbReference type="GO" id="GO:0003910">
    <property type="term" value="F:DNA ligase (ATP) activity"/>
    <property type="evidence" value="ECO:0007669"/>
    <property type="project" value="UniProtKB-EC"/>
</dbReference>
<evidence type="ECO:0000256" key="1">
    <source>
        <dbReference type="ARBA" id="ARBA00012727"/>
    </source>
</evidence>
<evidence type="ECO:0000313" key="15">
    <source>
        <dbReference type="Proteomes" id="UP001199816"/>
    </source>
</evidence>
<dbReference type="InterPro" id="IPR026333">
    <property type="entry name" value="ATP_dep_DNA_lig_pp_1105_fam"/>
</dbReference>
<dbReference type="CDD" id="cd07897">
    <property type="entry name" value="Adenylation_DNA_ligase_Bac1"/>
    <property type="match status" value="1"/>
</dbReference>
<keyword evidence="3" id="KW-0132">Cell division</keyword>
<evidence type="ECO:0000256" key="12">
    <source>
        <dbReference type="ARBA" id="ARBA00034003"/>
    </source>
</evidence>
<evidence type="ECO:0000256" key="9">
    <source>
        <dbReference type="ARBA" id="ARBA00023172"/>
    </source>
</evidence>
<evidence type="ECO:0000313" key="14">
    <source>
        <dbReference type="EMBL" id="MCD2423705.1"/>
    </source>
</evidence>
<dbReference type="Gene3D" id="1.10.3260.10">
    <property type="entry name" value="DNA ligase, ATP-dependent, N-terminal domain"/>
    <property type="match status" value="1"/>
</dbReference>
<evidence type="ECO:0000256" key="4">
    <source>
        <dbReference type="ARBA" id="ARBA00022705"/>
    </source>
</evidence>
<evidence type="ECO:0000256" key="3">
    <source>
        <dbReference type="ARBA" id="ARBA00022618"/>
    </source>
</evidence>
<keyword evidence="2 14" id="KW-0436">Ligase</keyword>
<dbReference type="Pfam" id="PF04675">
    <property type="entry name" value="DNA_ligase_A_N"/>
    <property type="match status" value="1"/>
</dbReference>
<keyword evidence="6" id="KW-0547">Nucleotide-binding</keyword>
<dbReference type="PROSITE" id="PS50160">
    <property type="entry name" value="DNA_LIGASE_A3"/>
    <property type="match status" value="1"/>
</dbReference>
<evidence type="ECO:0000256" key="5">
    <source>
        <dbReference type="ARBA" id="ARBA00022723"/>
    </source>
</evidence>
<evidence type="ECO:0000256" key="2">
    <source>
        <dbReference type="ARBA" id="ARBA00022598"/>
    </source>
</evidence>
<dbReference type="InterPro" id="IPR036599">
    <property type="entry name" value="DNA_ligase_N_sf"/>
</dbReference>
<dbReference type="InterPro" id="IPR050191">
    <property type="entry name" value="ATP-dep_DNA_ligase"/>
</dbReference>
<reference evidence="14 15" key="1">
    <citation type="submission" date="2021-11" db="EMBL/GenBank/DDBJ databases">
        <title>Genomic of Niabella pedocola.</title>
        <authorList>
            <person name="Wu T."/>
        </authorList>
    </citation>
    <scope>NUCLEOTIDE SEQUENCE [LARGE SCALE GENOMIC DNA]</scope>
    <source>
        <strain evidence="14 15">JCM 31011</strain>
    </source>
</reference>
<evidence type="ECO:0000256" key="11">
    <source>
        <dbReference type="ARBA" id="ARBA00023306"/>
    </source>
</evidence>
<dbReference type="SUPFAM" id="SSF50249">
    <property type="entry name" value="Nucleic acid-binding proteins"/>
    <property type="match status" value="1"/>
</dbReference>
<keyword evidence="4" id="KW-0235">DNA replication</keyword>
<evidence type="ECO:0000256" key="7">
    <source>
        <dbReference type="ARBA" id="ARBA00022763"/>
    </source>
</evidence>
<sequence length="529" mass="60884">MKDFVTLFQEIDATTKTNAKIAALVTYFQNAAPQDRLWAITLLMGNRPRRPVKTTDLRAWVAAITDLPLWLIEESYYIVGDLAETLALLAGDQENTEAPVLTLTELLQALQQLAGLNPEEQQAFITRFWMDHRGEDNFVFNKLITGNFRMGVSKQLVIKALAQYIGQDEKAIAHRLMGKWDPAAETLESLFGDRTVENKAYLPYPFFLAYPLEGTPEAILGPITDWYLEKKFDGIRGQIIVRNHQVFVWSRGEELVTDKFPEFDRLQDLLPNGTVIDGEIIPWKDGQVLPFAQMQTRIGRKKLTPKHLSEVPLIMICYDLLEYNGEDIRSKTLEERRLLLTTLLALPSVNSVLQLSHLLEFDHWEEAAQFRARARDFFCEGIMIKRISSVYETGRRRGNWWKWKTAPMTVDAVLIYAQSGSGRRSNLFTDYTFAVWDGDQLVPFTKAYSGLTDKEILRLDRWVKTHTIEKFGPVRSVQPELVFEIAFEGIQESKRHKSGVALRFPRILRWREDKPATEANTKEDLRTLL</sequence>
<dbReference type="InterPro" id="IPR012308">
    <property type="entry name" value="DNA_ligase_ATP-dep_N"/>
</dbReference>
<dbReference type="InterPro" id="IPR012309">
    <property type="entry name" value="DNA_ligase_ATP-dep_C"/>
</dbReference>
<gene>
    <name evidence="14" type="ORF">LQ567_13090</name>
</gene>
<dbReference type="EMBL" id="JAJNEC010000005">
    <property type="protein sequence ID" value="MCD2423705.1"/>
    <property type="molecule type" value="Genomic_DNA"/>
</dbReference>
<keyword evidence="15" id="KW-1185">Reference proteome</keyword>
<dbReference type="EC" id="6.5.1.1" evidence="1"/>
<keyword evidence="11" id="KW-0131">Cell cycle</keyword>
<comment type="caution">
    <text evidence="14">The sequence shown here is derived from an EMBL/GenBank/DDBJ whole genome shotgun (WGS) entry which is preliminary data.</text>
</comment>
<keyword evidence="8" id="KW-0067">ATP-binding</keyword>
<dbReference type="Gene3D" id="2.40.50.140">
    <property type="entry name" value="Nucleic acid-binding proteins"/>
    <property type="match status" value="1"/>
</dbReference>
<dbReference type="Pfam" id="PF01068">
    <property type="entry name" value="DNA_ligase_A_M"/>
    <property type="match status" value="1"/>
</dbReference>
<name>A0ABS8PRJ3_9BACT</name>
<feature type="domain" description="ATP-dependent DNA ligase family profile" evidence="13">
    <location>
        <begin position="306"/>
        <end position="437"/>
    </location>
</feature>
<protein>
    <recommendedName>
        <fullName evidence="1">DNA ligase (ATP)</fullName>
        <ecNumber evidence="1">6.5.1.1</ecNumber>
    </recommendedName>
</protein>
<evidence type="ECO:0000256" key="8">
    <source>
        <dbReference type="ARBA" id="ARBA00022840"/>
    </source>
</evidence>
<keyword evidence="10" id="KW-0234">DNA repair</keyword>
<dbReference type="PANTHER" id="PTHR45674">
    <property type="entry name" value="DNA LIGASE 1/3 FAMILY MEMBER"/>
    <property type="match status" value="1"/>
</dbReference>
<evidence type="ECO:0000256" key="10">
    <source>
        <dbReference type="ARBA" id="ARBA00023204"/>
    </source>
</evidence>
<accession>A0ABS8PRJ3</accession>
<keyword evidence="7" id="KW-0227">DNA damage</keyword>
<dbReference type="CDD" id="cd07972">
    <property type="entry name" value="OBF_DNA_ligase_Arch_LigB"/>
    <property type="match status" value="1"/>
</dbReference>
<dbReference type="SUPFAM" id="SSF56091">
    <property type="entry name" value="DNA ligase/mRNA capping enzyme, catalytic domain"/>
    <property type="match status" value="1"/>
</dbReference>
<organism evidence="14 15">
    <name type="scientific">Niabella pedocola</name>
    <dbReference type="NCBI Taxonomy" id="1752077"/>
    <lineage>
        <taxon>Bacteria</taxon>
        <taxon>Pseudomonadati</taxon>
        <taxon>Bacteroidota</taxon>
        <taxon>Chitinophagia</taxon>
        <taxon>Chitinophagales</taxon>
        <taxon>Chitinophagaceae</taxon>
        <taxon>Niabella</taxon>
    </lineage>
</organism>
<dbReference type="Proteomes" id="UP001199816">
    <property type="component" value="Unassembled WGS sequence"/>
</dbReference>
<dbReference type="NCBIfam" id="TIGR04120">
    <property type="entry name" value="DNA_lig_bact"/>
    <property type="match status" value="1"/>
</dbReference>
<evidence type="ECO:0000259" key="13">
    <source>
        <dbReference type="PROSITE" id="PS50160"/>
    </source>
</evidence>